<dbReference type="GO" id="GO:0008270">
    <property type="term" value="F:zinc ion binding"/>
    <property type="evidence" value="ECO:0007669"/>
    <property type="project" value="UniProtKB-KW"/>
</dbReference>
<dbReference type="PANTHER" id="PTHR35317:SF5">
    <property type="entry name" value="CCHC-TYPE DOMAIN-CONTAINING PROTEIN"/>
    <property type="match status" value="1"/>
</dbReference>
<feature type="compositionally biased region" description="Basic and acidic residues" evidence="2">
    <location>
        <begin position="230"/>
        <end position="242"/>
    </location>
</feature>
<dbReference type="InterPro" id="IPR001878">
    <property type="entry name" value="Znf_CCHC"/>
</dbReference>
<dbReference type="AlphaFoldDB" id="A0A9N7NX39"/>
<name>A0A9N7NX39_STRHE</name>
<dbReference type="GO" id="GO:0003676">
    <property type="term" value="F:nucleic acid binding"/>
    <property type="evidence" value="ECO:0007669"/>
    <property type="project" value="InterPro"/>
</dbReference>
<evidence type="ECO:0000313" key="5">
    <source>
        <dbReference type="Proteomes" id="UP001153555"/>
    </source>
</evidence>
<evidence type="ECO:0000259" key="3">
    <source>
        <dbReference type="PROSITE" id="PS50158"/>
    </source>
</evidence>
<dbReference type="SUPFAM" id="SSF57756">
    <property type="entry name" value="Retrovirus zinc finger-like domains"/>
    <property type="match status" value="1"/>
</dbReference>
<sequence>NPIASILEQNKLTGPNFNDWLRNLKIVLQSEKRDYVMDTAPPPPLEDQTSDEYGAYLHHKDDNLQARCYMLASMSNELQRQNELLNDASEILLHLQELYGDRTRQIRYQISKELFRCCMTEGSSVHDHGLKMIALVERLSSLRVIMDNELYVDLMLQSLPSSFDNFVVNFNMHNMETSLPELVNMLKTAESTIKKDKPVLLIGSSFGSKTVKSKKRKGKGKVPNKPNKKANNDKGKNKEKVKPQSNHECYHCGKTGHWKRNCKEYLASLKSSGIYFVEVNLSVNDSSWVLDTGCGSHICNDLQIMAR</sequence>
<gene>
    <name evidence="4" type="ORF">SHERM_06581</name>
</gene>
<dbReference type="PROSITE" id="PS50158">
    <property type="entry name" value="ZF_CCHC"/>
    <property type="match status" value="1"/>
</dbReference>
<dbReference type="InterPro" id="IPR036875">
    <property type="entry name" value="Znf_CCHC_sf"/>
</dbReference>
<comment type="caution">
    <text evidence="4">The sequence shown here is derived from an EMBL/GenBank/DDBJ whole genome shotgun (WGS) entry which is preliminary data.</text>
</comment>
<keyword evidence="1" id="KW-0479">Metal-binding</keyword>
<organism evidence="4 5">
    <name type="scientific">Striga hermonthica</name>
    <name type="common">Purple witchweed</name>
    <name type="synonym">Buchnera hermonthica</name>
    <dbReference type="NCBI Taxonomy" id="68872"/>
    <lineage>
        <taxon>Eukaryota</taxon>
        <taxon>Viridiplantae</taxon>
        <taxon>Streptophyta</taxon>
        <taxon>Embryophyta</taxon>
        <taxon>Tracheophyta</taxon>
        <taxon>Spermatophyta</taxon>
        <taxon>Magnoliopsida</taxon>
        <taxon>eudicotyledons</taxon>
        <taxon>Gunneridae</taxon>
        <taxon>Pentapetalae</taxon>
        <taxon>asterids</taxon>
        <taxon>lamiids</taxon>
        <taxon>Lamiales</taxon>
        <taxon>Orobanchaceae</taxon>
        <taxon>Buchnereae</taxon>
        <taxon>Striga</taxon>
    </lineage>
</organism>
<keyword evidence="1" id="KW-0862">Zinc</keyword>
<dbReference type="Proteomes" id="UP001153555">
    <property type="component" value="Unassembled WGS sequence"/>
</dbReference>
<proteinExistence type="predicted"/>
<dbReference type="SMART" id="SM00343">
    <property type="entry name" value="ZnF_C2HC"/>
    <property type="match status" value="1"/>
</dbReference>
<evidence type="ECO:0000256" key="1">
    <source>
        <dbReference type="PROSITE-ProRule" id="PRU00047"/>
    </source>
</evidence>
<feature type="region of interest" description="Disordered" evidence="2">
    <location>
        <begin position="210"/>
        <end position="245"/>
    </location>
</feature>
<dbReference type="Gene3D" id="4.10.60.10">
    <property type="entry name" value="Zinc finger, CCHC-type"/>
    <property type="match status" value="1"/>
</dbReference>
<keyword evidence="5" id="KW-1185">Reference proteome</keyword>
<accession>A0A9N7NX39</accession>
<protein>
    <recommendedName>
        <fullName evidence="3">CCHC-type domain-containing protein</fullName>
    </recommendedName>
</protein>
<evidence type="ECO:0000256" key="2">
    <source>
        <dbReference type="SAM" id="MobiDB-lite"/>
    </source>
</evidence>
<dbReference type="Pfam" id="PF14223">
    <property type="entry name" value="Retrotran_gag_2"/>
    <property type="match status" value="1"/>
</dbReference>
<feature type="non-terminal residue" evidence="4">
    <location>
        <position position="1"/>
    </location>
</feature>
<reference evidence="4" key="1">
    <citation type="submission" date="2019-12" db="EMBL/GenBank/DDBJ databases">
        <authorList>
            <person name="Scholes J."/>
        </authorList>
    </citation>
    <scope>NUCLEOTIDE SEQUENCE</scope>
</reference>
<evidence type="ECO:0000313" key="4">
    <source>
        <dbReference type="EMBL" id="CAA0840157.1"/>
    </source>
</evidence>
<feature type="domain" description="CCHC-type" evidence="3">
    <location>
        <begin position="249"/>
        <end position="264"/>
    </location>
</feature>
<dbReference type="Pfam" id="PF00098">
    <property type="entry name" value="zf-CCHC"/>
    <property type="match status" value="1"/>
</dbReference>
<keyword evidence="1" id="KW-0863">Zinc-finger</keyword>
<feature type="compositionally biased region" description="Basic residues" evidence="2">
    <location>
        <begin position="211"/>
        <end position="228"/>
    </location>
</feature>
<dbReference type="OrthoDB" id="1731532at2759"/>
<feature type="non-terminal residue" evidence="4">
    <location>
        <position position="307"/>
    </location>
</feature>
<dbReference type="EMBL" id="CACSLK010031729">
    <property type="protein sequence ID" value="CAA0840157.1"/>
    <property type="molecule type" value="Genomic_DNA"/>
</dbReference>
<dbReference type="PANTHER" id="PTHR35317">
    <property type="entry name" value="OS04G0629600 PROTEIN"/>
    <property type="match status" value="1"/>
</dbReference>